<dbReference type="PROSITE" id="PS51257">
    <property type="entry name" value="PROKAR_LIPOPROTEIN"/>
    <property type="match status" value="1"/>
</dbReference>
<evidence type="ECO:0000313" key="7">
    <source>
        <dbReference type="Proteomes" id="UP001612928"/>
    </source>
</evidence>
<keyword evidence="2" id="KW-0964">Secreted</keyword>
<keyword evidence="4" id="KW-0472">Membrane</keyword>
<evidence type="ECO:0000256" key="4">
    <source>
        <dbReference type="SAM" id="Phobius"/>
    </source>
</evidence>
<protein>
    <recommendedName>
        <fullName evidence="8">Tissue inhibitor of metalloproteinase</fullName>
    </recommendedName>
</protein>
<feature type="compositionally biased region" description="Low complexity" evidence="3">
    <location>
        <begin position="164"/>
        <end position="176"/>
    </location>
</feature>
<comment type="caution">
    <text evidence="6">The sequence shown here is derived from an EMBL/GenBank/DDBJ whole genome shotgun (WGS) entry which is preliminary data.</text>
</comment>
<evidence type="ECO:0000256" key="1">
    <source>
        <dbReference type="ARBA" id="ARBA00004613"/>
    </source>
</evidence>
<dbReference type="Proteomes" id="UP001612928">
    <property type="component" value="Unassembled WGS sequence"/>
</dbReference>
<dbReference type="EMBL" id="JBITMB010000001">
    <property type="protein sequence ID" value="MFI7439092.1"/>
    <property type="molecule type" value="Genomic_DNA"/>
</dbReference>
<keyword evidence="4" id="KW-1133">Transmembrane helix</keyword>
<gene>
    <name evidence="6" type="ORF">ACIBP5_03900</name>
</gene>
<dbReference type="RefSeq" id="WP_397018618.1">
    <property type="nucleotide sequence ID" value="NZ_JBITMB010000001.1"/>
</dbReference>
<accession>A0ABW7ZYI5</accession>
<name>A0ABW7ZYI5_9ACTN</name>
<dbReference type="PANTHER" id="PTHR11844:SF33">
    <property type="entry name" value="TISSUE INHIBITOR OF METALLOPROTEINASE"/>
    <property type="match status" value="1"/>
</dbReference>
<evidence type="ECO:0000256" key="3">
    <source>
        <dbReference type="SAM" id="MobiDB-lite"/>
    </source>
</evidence>
<comment type="subcellular location">
    <subcellularLocation>
        <location evidence="1">Secreted</location>
    </subcellularLocation>
</comment>
<evidence type="ECO:0000256" key="5">
    <source>
        <dbReference type="SAM" id="SignalP"/>
    </source>
</evidence>
<dbReference type="InterPro" id="IPR008993">
    <property type="entry name" value="TIMP-like_OB-fold"/>
</dbReference>
<feature type="chain" id="PRO_5047542966" description="Tissue inhibitor of metalloproteinase" evidence="5">
    <location>
        <begin position="26"/>
        <end position="208"/>
    </location>
</feature>
<keyword evidence="4" id="KW-0812">Transmembrane</keyword>
<dbReference type="Gene3D" id="2.40.50.120">
    <property type="match status" value="1"/>
</dbReference>
<dbReference type="InterPro" id="IPR001820">
    <property type="entry name" value="TIMP"/>
</dbReference>
<proteinExistence type="predicted"/>
<evidence type="ECO:0008006" key="8">
    <source>
        <dbReference type="Google" id="ProtNLM"/>
    </source>
</evidence>
<organism evidence="6 7">
    <name type="scientific">Nonomuraea indica</name>
    <dbReference type="NCBI Taxonomy" id="1581193"/>
    <lineage>
        <taxon>Bacteria</taxon>
        <taxon>Bacillati</taxon>
        <taxon>Actinomycetota</taxon>
        <taxon>Actinomycetes</taxon>
        <taxon>Streptosporangiales</taxon>
        <taxon>Streptosporangiaceae</taxon>
        <taxon>Nonomuraea</taxon>
    </lineage>
</organism>
<feature type="transmembrane region" description="Helical" evidence="4">
    <location>
        <begin position="181"/>
        <end position="200"/>
    </location>
</feature>
<keyword evidence="7" id="KW-1185">Reference proteome</keyword>
<sequence>MTSRVLLVLALLAGTLVITAGPAAACSCARLTPRQRVAEAAAVFTATATEVRLIEPVDHGGKVTATLRADQVYKGEVGRAAEVSTRAQGPACGFPFRTGERYLIFAGADGDALTTSSCSGNLTVPAGDRPLRLAGDAHGITRGLLAALGTPRLPPTHPPFTSWSAGPGRRPSAGGPADGPLLLGLAALAAAGLVAGLVSARRRRSAGR</sequence>
<keyword evidence="5" id="KW-0732">Signal</keyword>
<reference evidence="6 7" key="1">
    <citation type="submission" date="2024-10" db="EMBL/GenBank/DDBJ databases">
        <title>The Natural Products Discovery Center: Release of the First 8490 Sequenced Strains for Exploring Actinobacteria Biosynthetic Diversity.</title>
        <authorList>
            <person name="Kalkreuter E."/>
            <person name="Kautsar S.A."/>
            <person name="Yang D."/>
            <person name="Bader C.D."/>
            <person name="Teijaro C.N."/>
            <person name="Fluegel L."/>
            <person name="Davis C.M."/>
            <person name="Simpson J.R."/>
            <person name="Lauterbach L."/>
            <person name="Steele A.D."/>
            <person name="Gui C."/>
            <person name="Meng S."/>
            <person name="Li G."/>
            <person name="Viehrig K."/>
            <person name="Ye F."/>
            <person name="Su P."/>
            <person name="Kiefer A.F."/>
            <person name="Nichols A."/>
            <person name="Cepeda A.J."/>
            <person name="Yan W."/>
            <person name="Fan B."/>
            <person name="Jiang Y."/>
            <person name="Adhikari A."/>
            <person name="Zheng C.-J."/>
            <person name="Schuster L."/>
            <person name="Cowan T.M."/>
            <person name="Smanski M.J."/>
            <person name="Chevrette M.G."/>
            <person name="De Carvalho L.P.S."/>
            <person name="Shen B."/>
        </authorList>
    </citation>
    <scope>NUCLEOTIDE SEQUENCE [LARGE SCALE GENOMIC DNA]</scope>
    <source>
        <strain evidence="6 7">NPDC049503</strain>
    </source>
</reference>
<dbReference type="PANTHER" id="PTHR11844">
    <property type="entry name" value="METALLOPROTEASE INHIBITOR"/>
    <property type="match status" value="1"/>
</dbReference>
<dbReference type="SUPFAM" id="SSF50242">
    <property type="entry name" value="TIMP-like"/>
    <property type="match status" value="1"/>
</dbReference>
<evidence type="ECO:0000313" key="6">
    <source>
        <dbReference type="EMBL" id="MFI7439092.1"/>
    </source>
</evidence>
<feature type="signal peptide" evidence="5">
    <location>
        <begin position="1"/>
        <end position="25"/>
    </location>
</feature>
<feature type="region of interest" description="Disordered" evidence="3">
    <location>
        <begin position="151"/>
        <end position="176"/>
    </location>
</feature>
<evidence type="ECO:0000256" key="2">
    <source>
        <dbReference type="ARBA" id="ARBA00022525"/>
    </source>
</evidence>